<feature type="region of interest" description="Disordered" evidence="1">
    <location>
        <begin position="1"/>
        <end position="39"/>
    </location>
</feature>
<comment type="caution">
    <text evidence="2">The sequence shown here is derived from an EMBL/GenBank/DDBJ whole genome shotgun (WGS) entry which is preliminary data.</text>
</comment>
<protein>
    <submittedName>
        <fullName evidence="2">Uncharacterized protein</fullName>
    </submittedName>
</protein>
<organism evidence="2">
    <name type="scientific">Psilocybe cubensis</name>
    <name type="common">Psychedelic mushroom</name>
    <name type="synonym">Stropharia cubensis</name>
    <dbReference type="NCBI Taxonomy" id="181762"/>
    <lineage>
        <taxon>Eukaryota</taxon>
        <taxon>Fungi</taxon>
        <taxon>Dikarya</taxon>
        <taxon>Basidiomycota</taxon>
        <taxon>Agaricomycotina</taxon>
        <taxon>Agaricomycetes</taxon>
        <taxon>Agaricomycetidae</taxon>
        <taxon>Agaricales</taxon>
        <taxon>Agaricineae</taxon>
        <taxon>Strophariaceae</taxon>
        <taxon>Psilocybe</taxon>
    </lineage>
</organism>
<sequence length="80" mass="8669">MSSIKTSWSDPNTYKNDPTTKAKCEQAVKSASETTSAVKRGATDAIIKGGIHQSPSDSKNHLTVEYKKNGTHVTTKHVHT</sequence>
<proteinExistence type="predicted"/>
<feature type="compositionally biased region" description="Polar residues" evidence="1">
    <location>
        <begin position="1"/>
        <end position="17"/>
    </location>
</feature>
<dbReference type="AlphaFoldDB" id="A0A8H7XQL5"/>
<accession>A0A8H7XQL5</accession>
<dbReference type="OrthoDB" id="2790530at2759"/>
<evidence type="ECO:0000313" key="2">
    <source>
        <dbReference type="EMBL" id="KAG5164034.1"/>
    </source>
</evidence>
<dbReference type="EMBL" id="JAFIQS010000013">
    <property type="protein sequence ID" value="KAG5164034.1"/>
    <property type="molecule type" value="Genomic_DNA"/>
</dbReference>
<reference evidence="2" key="1">
    <citation type="submission" date="2021-02" db="EMBL/GenBank/DDBJ databases">
        <title>Psilocybe cubensis genome.</title>
        <authorList>
            <person name="Mckernan K.J."/>
            <person name="Crawford S."/>
            <person name="Trippe A."/>
            <person name="Kane L.T."/>
            <person name="Mclaughlin S."/>
        </authorList>
    </citation>
    <scope>NUCLEOTIDE SEQUENCE [LARGE SCALE GENOMIC DNA]</scope>
    <source>
        <strain evidence="2">MGC-MH-2018</strain>
    </source>
</reference>
<evidence type="ECO:0000256" key="1">
    <source>
        <dbReference type="SAM" id="MobiDB-lite"/>
    </source>
</evidence>
<gene>
    <name evidence="2" type="ORF">JR316_011231</name>
</gene>
<name>A0A8H7XQL5_PSICU</name>